<evidence type="ECO:0000313" key="7">
    <source>
        <dbReference type="Proteomes" id="UP000286268"/>
    </source>
</evidence>
<evidence type="ECO:0000256" key="3">
    <source>
        <dbReference type="ARBA" id="ARBA00022801"/>
    </source>
</evidence>
<accession>A0A3R5V7S4</accession>
<reference evidence="6 7" key="1">
    <citation type="submission" date="2018-01" db="EMBL/GenBank/DDBJ databases">
        <title>Genome Sequencing and Assembly of Anaerobacter polyendosporus strain CT4.</title>
        <authorList>
            <person name="Tachaapaikoon C."/>
            <person name="Sutheeworapong S."/>
            <person name="Jenjaroenpun P."/>
            <person name="Wongsurawat T."/>
            <person name="Nookeaw I."/>
            <person name="Cheawchanlertfa P."/>
            <person name="Kosugi A."/>
            <person name="Cheevadhanarak S."/>
            <person name="Ratanakhanokchai K."/>
        </authorList>
    </citation>
    <scope>NUCLEOTIDE SEQUENCE [LARGE SCALE GENOMIC DNA]</scope>
    <source>
        <strain evidence="6 7">CT4</strain>
    </source>
</reference>
<dbReference type="Proteomes" id="UP000286268">
    <property type="component" value="Chromosome"/>
</dbReference>
<dbReference type="EMBL" id="CP025746">
    <property type="protein sequence ID" value="QAA32014.1"/>
    <property type="molecule type" value="Genomic_DNA"/>
</dbReference>
<comment type="similarity">
    <text evidence="1">Belongs to the metallo-dependent hydrolases superfamily. CpsB/CapC family.</text>
</comment>
<keyword evidence="7" id="KW-1185">Reference proteome</keyword>
<protein>
    <recommendedName>
        <fullName evidence="2">protein-tyrosine-phosphatase</fullName>
        <ecNumber evidence="2">3.1.3.48</ecNumber>
    </recommendedName>
</protein>
<dbReference type="InterPro" id="IPR016195">
    <property type="entry name" value="Pol/histidinol_Pase-like"/>
</dbReference>
<dbReference type="OrthoDB" id="9788539at2"/>
<dbReference type="PANTHER" id="PTHR39181:SF1">
    <property type="entry name" value="TYROSINE-PROTEIN PHOSPHATASE YWQE"/>
    <property type="match status" value="1"/>
</dbReference>
<keyword evidence="4" id="KW-0904">Protein phosphatase</keyword>
<gene>
    <name evidence="6" type="ORF">C1I91_10315</name>
</gene>
<dbReference type="GO" id="GO:0004725">
    <property type="term" value="F:protein tyrosine phosphatase activity"/>
    <property type="evidence" value="ECO:0007669"/>
    <property type="project" value="UniProtKB-EC"/>
</dbReference>
<dbReference type="Pfam" id="PF19567">
    <property type="entry name" value="CpsB_CapC"/>
    <property type="match status" value="1"/>
</dbReference>
<dbReference type="KEGG" id="cmah:C1I91_10315"/>
<comment type="catalytic activity">
    <reaction evidence="5">
        <text>O-phospho-L-tyrosyl-[protein] + H2O = L-tyrosyl-[protein] + phosphate</text>
        <dbReference type="Rhea" id="RHEA:10684"/>
        <dbReference type="Rhea" id="RHEA-COMP:10136"/>
        <dbReference type="Rhea" id="RHEA-COMP:20101"/>
        <dbReference type="ChEBI" id="CHEBI:15377"/>
        <dbReference type="ChEBI" id="CHEBI:43474"/>
        <dbReference type="ChEBI" id="CHEBI:46858"/>
        <dbReference type="ChEBI" id="CHEBI:61978"/>
        <dbReference type="EC" id="3.1.3.48"/>
    </reaction>
</comment>
<evidence type="ECO:0000256" key="1">
    <source>
        <dbReference type="ARBA" id="ARBA00005750"/>
    </source>
</evidence>
<evidence type="ECO:0000313" key="6">
    <source>
        <dbReference type="EMBL" id="QAA32014.1"/>
    </source>
</evidence>
<evidence type="ECO:0000256" key="2">
    <source>
        <dbReference type="ARBA" id="ARBA00013064"/>
    </source>
</evidence>
<dbReference type="RefSeq" id="WP_128212805.1">
    <property type="nucleotide sequence ID" value="NZ_CP025746.1"/>
</dbReference>
<organism evidence="6 7">
    <name type="scientific">Clostridium manihotivorum</name>
    <dbReference type="NCBI Taxonomy" id="2320868"/>
    <lineage>
        <taxon>Bacteria</taxon>
        <taxon>Bacillati</taxon>
        <taxon>Bacillota</taxon>
        <taxon>Clostridia</taxon>
        <taxon>Eubacteriales</taxon>
        <taxon>Clostridiaceae</taxon>
        <taxon>Clostridium</taxon>
    </lineage>
</organism>
<dbReference type="Gene3D" id="3.20.20.140">
    <property type="entry name" value="Metal-dependent hydrolases"/>
    <property type="match status" value="1"/>
</dbReference>
<dbReference type="PANTHER" id="PTHR39181">
    <property type="entry name" value="TYROSINE-PROTEIN PHOSPHATASE YWQE"/>
    <property type="match status" value="1"/>
</dbReference>
<dbReference type="PIRSF" id="PIRSF016557">
    <property type="entry name" value="Caps_synth_CpsB"/>
    <property type="match status" value="1"/>
</dbReference>
<evidence type="ECO:0000256" key="4">
    <source>
        <dbReference type="ARBA" id="ARBA00022912"/>
    </source>
</evidence>
<evidence type="ECO:0000256" key="5">
    <source>
        <dbReference type="ARBA" id="ARBA00051722"/>
    </source>
</evidence>
<sequence length="255" mass="29130">MIDFHSHIIPSVDDGSQSFEITKDMIRNSISQGVTHICATSHYIPGEFEQEKNNYDNIFSEVSDFGKQEGIKVIKGLEVYITPNLVDLYSDGLIWCINDKKYMLIELPMREFPLYTEDVFYELRLKGVTPILAHPERNFKIANNIELLKNLVEQGNLAQVNAGSLTGAYGNTIKDVAEQLVARNLVHIVGSDGHNNEKRNTYIDKAYEVIKEVNIELYKWIESNELNILNGEEVNPLSIREPKKQGLLSRLFKKK</sequence>
<dbReference type="EC" id="3.1.3.48" evidence="2"/>
<keyword evidence="3" id="KW-0378">Hydrolase</keyword>
<name>A0A3R5V7S4_9CLOT</name>
<proteinExistence type="inferred from homology"/>
<dbReference type="AlphaFoldDB" id="A0A3R5V7S4"/>
<dbReference type="GO" id="GO:0030145">
    <property type="term" value="F:manganese ion binding"/>
    <property type="evidence" value="ECO:0007669"/>
    <property type="project" value="InterPro"/>
</dbReference>
<dbReference type="SUPFAM" id="SSF89550">
    <property type="entry name" value="PHP domain-like"/>
    <property type="match status" value="1"/>
</dbReference>
<dbReference type="InterPro" id="IPR016667">
    <property type="entry name" value="Caps_polysacc_synth_CpsB/CapC"/>
</dbReference>